<feature type="region of interest" description="Disordered" evidence="2">
    <location>
        <begin position="546"/>
        <end position="568"/>
    </location>
</feature>
<dbReference type="SUPFAM" id="SSF51206">
    <property type="entry name" value="cAMP-binding domain-like"/>
    <property type="match status" value="2"/>
</dbReference>
<feature type="coiled-coil region" evidence="1">
    <location>
        <begin position="713"/>
        <end position="793"/>
    </location>
</feature>
<dbReference type="PANTHER" id="PTHR23150:SF35">
    <property type="entry name" value="BLL6746 PROTEIN"/>
    <property type="match status" value="1"/>
</dbReference>
<dbReference type="InterPro" id="IPR001763">
    <property type="entry name" value="Rhodanese-like_dom"/>
</dbReference>
<dbReference type="PANTHER" id="PTHR23150">
    <property type="entry name" value="SULFATASE MODIFYING FACTOR 1, 2"/>
    <property type="match status" value="1"/>
</dbReference>
<name>A0A3B0YM97_9ZZZZ</name>
<keyword evidence="3" id="KW-1133">Transmembrane helix</keyword>
<feature type="coiled-coil region" evidence="1">
    <location>
        <begin position="819"/>
        <end position="1044"/>
    </location>
</feature>
<organism evidence="6">
    <name type="scientific">hydrothermal vent metagenome</name>
    <dbReference type="NCBI Taxonomy" id="652676"/>
    <lineage>
        <taxon>unclassified sequences</taxon>
        <taxon>metagenomes</taxon>
        <taxon>ecological metagenomes</taxon>
    </lineage>
</organism>
<dbReference type="InterPro" id="IPR036873">
    <property type="entry name" value="Rhodanese-like_dom_sf"/>
</dbReference>
<evidence type="ECO:0000256" key="3">
    <source>
        <dbReference type="SAM" id="Phobius"/>
    </source>
</evidence>
<dbReference type="Gene3D" id="3.40.250.10">
    <property type="entry name" value="Rhodanese-like domain"/>
    <property type="match status" value="1"/>
</dbReference>
<evidence type="ECO:0000256" key="2">
    <source>
        <dbReference type="SAM" id="MobiDB-lite"/>
    </source>
</evidence>
<accession>A0A3B0YM97</accession>
<keyword evidence="3" id="KW-0812">Transmembrane</keyword>
<feature type="domain" description="Cyclic nucleotide-binding" evidence="4">
    <location>
        <begin position="146"/>
        <end position="250"/>
    </location>
</feature>
<feature type="coiled-coil region" evidence="1">
    <location>
        <begin position="613"/>
        <end position="647"/>
    </location>
</feature>
<keyword evidence="3" id="KW-0472">Membrane</keyword>
<feature type="transmembrane region" description="Helical" evidence="3">
    <location>
        <begin position="1347"/>
        <end position="1370"/>
    </location>
</feature>
<dbReference type="Pfam" id="PF00581">
    <property type="entry name" value="Rhodanese"/>
    <property type="match status" value="1"/>
</dbReference>
<dbReference type="InterPro" id="IPR000595">
    <property type="entry name" value="cNMP-bd_dom"/>
</dbReference>
<evidence type="ECO:0000259" key="5">
    <source>
        <dbReference type="PROSITE" id="PS50206"/>
    </source>
</evidence>
<feature type="coiled-coil region" evidence="1">
    <location>
        <begin position="1165"/>
        <end position="1245"/>
    </location>
</feature>
<dbReference type="InterPro" id="IPR042095">
    <property type="entry name" value="SUMF_sf"/>
</dbReference>
<gene>
    <name evidence="6" type="ORF">MNBD_GAMMA12-1410</name>
</gene>
<dbReference type="InterPro" id="IPR005532">
    <property type="entry name" value="SUMF_dom"/>
</dbReference>
<dbReference type="CDD" id="cd00038">
    <property type="entry name" value="CAP_ED"/>
    <property type="match status" value="2"/>
</dbReference>
<proteinExistence type="predicted"/>
<dbReference type="InterPro" id="IPR051043">
    <property type="entry name" value="Sulfatase_Mod_Factor_Kinase"/>
</dbReference>
<dbReference type="PROSITE" id="PS50206">
    <property type="entry name" value="RHODANESE_3"/>
    <property type="match status" value="1"/>
</dbReference>
<feature type="domain" description="Cyclic nucleotide-binding" evidence="4">
    <location>
        <begin position="18"/>
        <end position="116"/>
    </location>
</feature>
<evidence type="ECO:0000313" key="6">
    <source>
        <dbReference type="EMBL" id="VAW76687.1"/>
    </source>
</evidence>
<dbReference type="InterPro" id="IPR014710">
    <property type="entry name" value="RmlC-like_jellyroll"/>
</dbReference>
<dbReference type="GO" id="GO:0120147">
    <property type="term" value="F:formylglycine-generating oxidase activity"/>
    <property type="evidence" value="ECO:0007669"/>
    <property type="project" value="TreeGrafter"/>
</dbReference>
<dbReference type="InterPro" id="IPR018490">
    <property type="entry name" value="cNMP-bd_dom_sf"/>
</dbReference>
<dbReference type="CDD" id="cd00158">
    <property type="entry name" value="RHOD"/>
    <property type="match status" value="1"/>
</dbReference>
<dbReference type="Gene3D" id="2.60.120.10">
    <property type="entry name" value="Jelly Rolls"/>
    <property type="match status" value="2"/>
</dbReference>
<dbReference type="PROSITE" id="PS50042">
    <property type="entry name" value="CNMP_BINDING_3"/>
    <property type="match status" value="2"/>
</dbReference>
<dbReference type="InterPro" id="IPR016187">
    <property type="entry name" value="CTDL_fold"/>
</dbReference>
<dbReference type="SUPFAM" id="SSF52821">
    <property type="entry name" value="Rhodanese/Cell cycle control phosphatase"/>
    <property type="match status" value="1"/>
</dbReference>
<dbReference type="Pfam" id="PF00027">
    <property type="entry name" value="cNMP_binding"/>
    <property type="match status" value="2"/>
</dbReference>
<dbReference type="SUPFAM" id="SSF56436">
    <property type="entry name" value="C-type lectin-like"/>
    <property type="match status" value="1"/>
</dbReference>
<dbReference type="SMART" id="SM00450">
    <property type="entry name" value="RHOD"/>
    <property type="match status" value="1"/>
</dbReference>
<feature type="region of interest" description="Disordered" evidence="2">
    <location>
        <begin position="370"/>
        <end position="402"/>
    </location>
</feature>
<feature type="domain" description="Rhodanese" evidence="5">
    <location>
        <begin position="267"/>
        <end position="354"/>
    </location>
</feature>
<protein>
    <submittedName>
        <fullName evidence="6">Phage protein</fullName>
    </submittedName>
</protein>
<sequence>MGAARELVDKKALKNLVPLNQLSAVHLKEVTKKSVIEEVASGKFLFREGKRDSQTFYVLSGQVVLTHGKELIGRIKGGTLQAREALANEQPRRVSARTSSKCTIMRIDTSLLNVMLDWDQSSQYEVTEIQSNSDEDWMTKMLKSDLFSHLPAQNIQQMIMRMEEVSFDAGQTVINQNEDGDCYYVIKKGHCVVSRQTSTDSKPVLIAELHDGDGFGEEALISEGSRNASVTMITKGHLMRLSKTDFSELLQSVLVTRVNFHEGVALAQEGAKWLDVQLPGESKERSVPGSLNIPLQAVRDSKDRLNRKDTYLVTCNDGYRSASAVFVLGQMGFDAVLLEGGLQSVPNAELQALKPKDAIVVPIKTTPPPEVLNRKPAPQAKVTPKKVPKKVATSPPANKEAASRKIIDDLKNKAKQSQSTENLIIDKKANQAKITKLEDELQRANNIVAQQRTELNEVSEEKEKLNTQFLKLNDKVGGAQSEQHTVDDLHEQLEEMQYEHELERKQLEKEVVKHKKSTDKLGIVRTEIKELKSELKEQRAARVSAEKLSQGIKKETETQQTESSTSVGRLETRVGQLQDELITQKELRTQVEDELNDLKTSVSEDSQTTTNKIKLVNDELGRGREEYRDLQQRLSDMLSQKEALEREKLESNQVNAGLIEKQGSQTRGAQETISRLTQEVSTLQTELESNRHLLDSISGSTQEESNSKINEREKEFLDNLHQQQAKVKKLEGQNSELHELLKSSEKNIDKLKEQKTKIEFDWQAAETARTGLLEQHESEVIKSQEKLDLVTSQFDEEINSSISIRQKHDEVLDARDERIGTLQKQNDIYKQQVEKLSSELNVSSTNFSEDRHALQNEQQELKNISDQQKLKINEMSQLLDALENEKSSIEEAKIELQTENRDLDSRWSDKYEQQVSDFRAAKYRNDQLETELNIVKTDFEQGQKRLTELEDERGELLDQNQHLSHKHESASESTNEELKAARTEIRIAEREFDRERQASKAKISELEQGSCELEDDLQKYSELQVILEEKNQEFEEELNYMREREGDNHGLEKEVFRLKRLLSEAQSSPKNGKEGQGELYVELQQEMVLLKGDFDELQKKSRDVENDKRSLERELDRANKNADKSGGSKIKELGKINSRNEKDIESLKTDLALAKSSVTESETLVKGSQKTLKEKERQLQQLTLELRQSQQSSDQSLVLKEKIEDIKQDTKDQLKHYQYEYETMVQKGREENTKLRAEVARLHQQLQTQLMGSQVEVQQNVMPLDLPPASNDMTPLEIEDLNSPQDNAFNASASGRFTVPQTASDPVPAKVVTKTGKSTSGDRIFGAADDGADIFGEPESFREPVNIARAIIIFLILGLGAGGAYWYFVVYPTMQKEVIKSKVAEVVTPPAIVEKPPKVEDKRTARQKRREARRVASERRKALALEKARKRKEALAKSRELRKAAKVRAGRSFRDTLRDKSKGPLLISLPQASFLMGSKNSSIDINEIPRHHVRLEGFAISKMEVTFEQYAKFVQATGRSMPNDKDWGKGTRPVINVTWLDAVAYTKWISKQTGSVYRLPTEAEWEFAARAGTSTEYFWGNSSGKQNANCFDCGSRWDSLQTAPVARFKANRFGLHDVLGNVMEWTIDCYHPNYKGAPSNGQAWVTGACTTRVLRGGSYKSIANSVRSAAREHLPANTSNSQIGFRVVREL</sequence>
<dbReference type="EMBL" id="UOFL01000111">
    <property type="protein sequence ID" value="VAW76687.1"/>
    <property type="molecule type" value="Genomic_DNA"/>
</dbReference>
<feature type="compositionally biased region" description="Basic and acidic residues" evidence="2">
    <location>
        <begin position="1101"/>
        <end position="1123"/>
    </location>
</feature>
<dbReference type="SMART" id="SM00100">
    <property type="entry name" value="cNMP"/>
    <property type="match status" value="2"/>
</dbReference>
<dbReference type="Gene3D" id="3.90.1580.10">
    <property type="entry name" value="paralog of FGE (formylglycine-generating enzyme)"/>
    <property type="match status" value="1"/>
</dbReference>
<reference evidence="6" key="1">
    <citation type="submission" date="2018-06" db="EMBL/GenBank/DDBJ databases">
        <authorList>
            <person name="Zhirakovskaya E."/>
        </authorList>
    </citation>
    <scope>NUCLEOTIDE SEQUENCE</scope>
</reference>
<evidence type="ECO:0000256" key="1">
    <source>
        <dbReference type="SAM" id="Coils"/>
    </source>
</evidence>
<keyword evidence="1" id="KW-0175">Coiled coil</keyword>
<dbReference type="Pfam" id="PF03781">
    <property type="entry name" value="FGE-sulfatase"/>
    <property type="match status" value="1"/>
</dbReference>
<feature type="region of interest" description="Disordered" evidence="2">
    <location>
        <begin position="1101"/>
        <end position="1134"/>
    </location>
</feature>
<evidence type="ECO:0000259" key="4">
    <source>
        <dbReference type="PROSITE" id="PS50042"/>
    </source>
</evidence>